<comment type="caution">
    <text evidence="15">The sequence shown here is derived from an EMBL/GenBank/DDBJ whole genome shotgun (WGS) entry which is preliminary data.</text>
</comment>
<keyword evidence="5 12" id="KW-0446">Lipid-binding</keyword>
<dbReference type="InterPro" id="IPR000566">
    <property type="entry name" value="Lipocln_cytosolic_FA-bd_dom"/>
</dbReference>
<proteinExistence type="inferred from homology"/>
<reference evidence="15 16" key="1">
    <citation type="submission" date="2018-03" db="EMBL/GenBank/DDBJ databases">
        <title>Whole genome sequencing of Histamine producing bacteria.</title>
        <authorList>
            <person name="Butler K."/>
        </authorList>
    </citation>
    <scope>NUCLEOTIDE SEQUENCE [LARGE SCALE GENOMIC DNA]</scope>
    <source>
        <strain evidence="15 16">DSM 19138</strain>
    </source>
</reference>
<dbReference type="GO" id="GO:0009279">
    <property type="term" value="C:cell outer membrane"/>
    <property type="evidence" value="ECO:0007669"/>
    <property type="project" value="UniProtKB-SubCell"/>
</dbReference>
<dbReference type="PIRSF" id="PIRSF036893">
    <property type="entry name" value="Lipocalin_ApoD"/>
    <property type="match status" value="1"/>
</dbReference>
<dbReference type="Gene3D" id="2.40.128.20">
    <property type="match status" value="1"/>
</dbReference>
<dbReference type="Proteomes" id="UP000241346">
    <property type="component" value="Unassembled WGS sequence"/>
</dbReference>
<organism evidence="15 16">
    <name type="scientific">Photobacterium rosenbergii</name>
    <dbReference type="NCBI Taxonomy" id="294936"/>
    <lineage>
        <taxon>Bacteria</taxon>
        <taxon>Pseudomonadati</taxon>
        <taxon>Pseudomonadota</taxon>
        <taxon>Gammaproteobacteria</taxon>
        <taxon>Vibrionales</taxon>
        <taxon>Vibrionaceae</taxon>
        <taxon>Photobacterium</taxon>
    </lineage>
</organism>
<dbReference type="CDD" id="cd19438">
    <property type="entry name" value="lipocalin_Blc-like"/>
    <property type="match status" value="1"/>
</dbReference>
<comment type="subunit">
    <text evidence="3 12">Homodimer.</text>
</comment>
<dbReference type="PANTHER" id="PTHR10612:SF34">
    <property type="entry name" value="APOLIPOPROTEIN D"/>
    <property type="match status" value="1"/>
</dbReference>
<keyword evidence="9 12" id="KW-0449">Lipoprotein</keyword>
<evidence type="ECO:0000256" key="13">
    <source>
        <dbReference type="PIRSR" id="PIRSR036893-52"/>
    </source>
</evidence>
<dbReference type="InterPro" id="IPR047202">
    <property type="entry name" value="Lipocalin_Blc-like_dom"/>
</dbReference>
<dbReference type="PROSITE" id="PS51257">
    <property type="entry name" value="PROKAR_LIPOPROTEIN"/>
    <property type="match status" value="1"/>
</dbReference>
<evidence type="ECO:0000256" key="1">
    <source>
        <dbReference type="ARBA" id="ARBA00004459"/>
    </source>
</evidence>
<evidence type="ECO:0000313" key="16">
    <source>
        <dbReference type="Proteomes" id="UP000241346"/>
    </source>
</evidence>
<evidence type="ECO:0000313" key="15">
    <source>
        <dbReference type="EMBL" id="PSW11524.1"/>
    </source>
</evidence>
<feature type="lipid moiety-binding region" description="S-diacylglycerol cysteine" evidence="13">
    <location>
        <position position="24"/>
    </location>
</feature>
<feature type="chain" id="PRO_5015377343" description="Outer membrane lipoprotein Blc" evidence="12">
    <location>
        <begin position="17"/>
        <end position="181"/>
    </location>
</feature>
<dbReference type="RefSeq" id="WP_107299207.1">
    <property type="nucleotide sequence ID" value="NZ_PYMB01000007.1"/>
</dbReference>
<feature type="signal peptide" evidence="12">
    <location>
        <begin position="1"/>
        <end position="16"/>
    </location>
</feature>
<dbReference type="EMBL" id="PYMB01000007">
    <property type="protein sequence ID" value="PSW11524.1"/>
    <property type="molecule type" value="Genomic_DNA"/>
</dbReference>
<comment type="similarity">
    <text evidence="2 12">Belongs to the calycin superfamily. Lipocalin family.</text>
</comment>
<evidence type="ECO:0000256" key="10">
    <source>
        <dbReference type="ARBA" id="ARBA00057024"/>
    </source>
</evidence>
<sequence>MTVKLKFLTRTLTTFAAVVLLSACTGMPQSVKPVTPFSVDNYLGTWYEIARLDHSFERGLSDVSAVYSLNDDGSIKVTNRGFDTKDQEWQQADGRAVFVDDENKGHLKVSFFGPFYSSYVVFFLEPDYSVALVSGFNTDYLWLLARAPELDEAQISRYVAIAQKAGFETDKLIYPEQSRYQ</sequence>
<evidence type="ECO:0000256" key="5">
    <source>
        <dbReference type="ARBA" id="ARBA00023121"/>
    </source>
</evidence>
<feature type="domain" description="Lipocalin/cytosolic fatty-acid binding" evidence="14">
    <location>
        <begin position="39"/>
        <end position="177"/>
    </location>
</feature>
<dbReference type="PANTHER" id="PTHR10612">
    <property type="entry name" value="APOLIPOPROTEIN D"/>
    <property type="match status" value="1"/>
</dbReference>
<dbReference type="PRINTS" id="PR01171">
    <property type="entry name" value="BCTLIPOCALIN"/>
</dbReference>
<feature type="lipid moiety-binding region" description="N-palmitoyl cysteine" evidence="13">
    <location>
        <position position="24"/>
    </location>
</feature>
<gene>
    <name evidence="15" type="ORF">C9J01_16390</name>
</gene>
<evidence type="ECO:0000256" key="4">
    <source>
        <dbReference type="ARBA" id="ARBA00022729"/>
    </source>
</evidence>
<evidence type="ECO:0000256" key="8">
    <source>
        <dbReference type="ARBA" id="ARBA00023237"/>
    </source>
</evidence>
<dbReference type="InterPro" id="IPR012674">
    <property type="entry name" value="Calycin"/>
</dbReference>
<dbReference type="InterPro" id="IPR022271">
    <property type="entry name" value="Lipocalin_ApoD"/>
</dbReference>
<dbReference type="SUPFAM" id="SSF50814">
    <property type="entry name" value="Lipocalins"/>
    <property type="match status" value="1"/>
</dbReference>
<keyword evidence="6 12" id="KW-0472">Membrane</keyword>
<evidence type="ECO:0000256" key="6">
    <source>
        <dbReference type="ARBA" id="ARBA00023136"/>
    </source>
</evidence>
<dbReference type="OrthoDB" id="9793905at2"/>
<comment type="subcellular location">
    <subcellularLocation>
        <location evidence="1">Cell outer membrane</location>
        <topology evidence="1">Lipid-anchor</topology>
    </subcellularLocation>
</comment>
<dbReference type="GO" id="GO:0008289">
    <property type="term" value="F:lipid binding"/>
    <property type="evidence" value="ECO:0007669"/>
    <property type="project" value="UniProtKB-UniRule"/>
</dbReference>
<name>A0A2T3NC52_9GAMM</name>
<evidence type="ECO:0000256" key="7">
    <source>
        <dbReference type="ARBA" id="ARBA00023139"/>
    </source>
</evidence>
<dbReference type="AlphaFoldDB" id="A0A2T3NC52"/>
<accession>A0A2T3NC52</accession>
<protein>
    <recommendedName>
        <fullName evidence="11 12">Outer membrane lipoprotein Blc</fullName>
    </recommendedName>
</protein>
<keyword evidence="7 13" id="KW-0564">Palmitate</keyword>
<comment type="function">
    <text evidence="10 12">Involved in the storage or transport of lipids necessary for membrane maintenance under stressful conditions. Displays a binding preference for lysophospholipids.</text>
</comment>
<evidence type="ECO:0000256" key="11">
    <source>
        <dbReference type="ARBA" id="ARBA00071217"/>
    </source>
</evidence>
<evidence type="ECO:0000259" key="14">
    <source>
        <dbReference type="Pfam" id="PF08212"/>
    </source>
</evidence>
<evidence type="ECO:0000256" key="2">
    <source>
        <dbReference type="ARBA" id="ARBA00006889"/>
    </source>
</evidence>
<dbReference type="GO" id="GO:0006950">
    <property type="term" value="P:response to stress"/>
    <property type="evidence" value="ECO:0007669"/>
    <property type="project" value="UniProtKB-ARBA"/>
</dbReference>
<evidence type="ECO:0000256" key="3">
    <source>
        <dbReference type="ARBA" id="ARBA00011738"/>
    </source>
</evidence>
<keyword evidence="8 12" id="KW-0998">Cell outer membrane</keyword>
<evidence type="ECO:0000256" key="9">
    <source>
        <dbReference type="ARBA" id="ARBA00023288"/>
    </source>
</evidence>
<keyword evidence="4 12" id="KW-0732">Signal</keyword>
<dbReference type="Pfam" id="PF08212">
    <property type="entry name" value="Lipocalin_2"/>
    <property type="match status" value="1"/>
</dbReference>
<dbReference type="FunFam" id="2.40.128.20:FF:000002">
    <property type="entry name" value="Outer membrane lipoprotein Blc"/>
    <property type="match status" value="1"/>
</dbReference>
<evidence type="ECO:0000256" key="12">
    <source>
        <dbReference type="PIRNR" id="PIRNR036893"/>
    </source>
</evidence>
<dbReference type="InterPro" id="IPR002446">
    <property type="entry name" value="Lipocalin_bac"/>
</dbReference>